<reference evidence="3" key="1">
    <citation type="submission" date="2023-07" db="EMBL/GenBank/DDBJ databases">
        <title>Isolating and identifying novel microbial strains from the Mariana Trench.</title>
        <authorList>
            <person name="Fu H."/>
        </authorList>
    </citation>
    <scope>NUCLEOTIDE SEQUENCE [LARGE SCALE GENOMIC DNA]</scope>
    <source>
        <strain evidence="3">T-y2</strain>
    </source>
</reference>
<dbReference type="Pfam" id="PF04536">
    <property type="entry name" value="TPM_phosphatase"/>
    <property type="match status" value="1"/>
</dbReference>
<sequence>MSIHLISVNDEKEIVDAIKEAENNTSGEIRVHIEKECKEDVFSRAKDVFEYLKMHETELKNGVLFYVSTSNRQFYILGDKGIDEVVEANFWESTKEIVIAHFKKEQFKQGLVEGILKAGEQLKKFFPYQKDDINELSDEISRG</sequence>
<proteinExistence type="predicted"/>
<dbReference type="PANTHER" id="PTHR30373:SF8">
    <property type="entry name" value="BLL7265 PROTEIN"/>
    <property type="match status" value="1"/>
</dbReference>
<protein>
    <submittedName>
        <fullName evidence="2">TPM domain-containing protein</fullName>
    </submittedName>
</protein>
<accession>A0ABU2KFZ5</accession>
<evidence type="ECO:0000313" key="3">
    <source>
        <dbReference type="Proteomes" id="UP001182991"/>
    </source>
</evidence>
<evidence type="ECO:0000313" key="2">
    <source>
        <dbReference type="EMBL" id="MDT0293625.1"/>
    </source>
</evidence>
<dbReference type="RefSeq" id="WP_311400596.1">
    <property type="nucleotide sequence ID" value="NZ_JAVRBG010000002.1"/>
</dbReference>
<dbReference type="InterPro" id="IPR007621">
    <property type="entry name" value="TPM_dom"/>
</dbReference>
<name>A0ABU2KFZ5_9FLAO</name>
<dbReference type="EMBL" id="JAVRBG010000002">
    <property type="protein sequence ID" value="MDT0293625.1"/>
    <property type="molecule type" value="Genomic_DNA"/>
</dbReference>
<keyword evidence="3" id="KW-1185">Reference proteome</keyword>
<dbReference type="Proteomes" id="UP001182991">
    <property type="component" value="Unassembled WGS sequence"/>
</dbReference>
<dbReference type="PANTHER" id="PTHR30373">
    <property type="entry name" value="UPF0603 PROTEIN YGCG"/>
    <property type="match status" value="1"/>
</dbReference>
<gene>
    <name evidence="2" type="ORF">RLT85_03165</name>
</gene>
<dbReference type="Gene3D" id="3.10.310.50">
    <property type="match status" value="1"/>
</dbReference>
<comment type="caution">
    <text evidence="2">The sequence shown here is derived from an EMBL/GenBank/DDBJ whole genome shotgun (WGS) entry which is preliminary data.</text>
</comment>
<organism evidence="2 3">
    <name type="scientific">Mesonia ostreae</name>
    <dbReference type="NCBI Taxonomy" id="861110"/>
    <lineage>
        <taxon>Bacteria</taxon>
        <taxon>Pseudomonadati</taxon>
        <taxon>Bacteroidota</taxon>
        <taxon>Flavobacteriia</taxon>
        <taxon>Flavobacteriales</taxon>
        <taxon>Flavobacteriaceae</taxon>
        <taxon>Mesonia</taxon>
    </lineage>
</organism>
<feature type="domain" description="TPM" evidence="1">
    <location>
        <begin position="4"/>
        <end position="119"/>
    </location>
</feature>
<evidence type="ECO:0000259" key="1">
    <source>
        <dbReference type="Pfam" id="PF04536"/>
    </source>
</evidence>